<proteinExistence type="predicted"/>
<name>V7C1V4_PHAVU</name>
<evidence type="ECO:0000256" key="2">
    <source>
        <dbReference type="ARBA" id="ARBA00022840"/>
    </source>
</evidence>
<dbReference type="STRING" id="3885.V7C1V4"/>
<dbReference type="PANTHER" id="PTHR45644">
    <property type="entry name" value="AAA ATPASE, PUTATIVE (AFU_ORTHOLOGUE AFUA_2G12920)-RELATED-RELATED"/>
    <property type="match status" value="1"/>
</dbReference>
<reference evidence="4" key="1">
    <citation type="journal article" date="2014" name="Nat. Genet.">
        <title>A reference genome for common bean and genome-wide analysis of dual domestications.</title>
        <authorList>
            <person name="Schmutz J."/>
            <person name="McClean P.E."/>
            <person name="Mamidi S."/>
            <person name="Wu G.A."/>
            <person name="Cannon S.B."/>
            <person name="Grimwood J."/>
            <person name="Jenkins J."/>
            <person name="Shu S."/>
            <person name="Song Q."/>
            <person name="Chavarro C."/>
            <person name="Torres-Torres M."/>
            <person name="Geffroy V."/>
            <person name="Moghaddam S.M."/>
            <person name="Gao D."/>
            <person name="Abernathy B."/>
            <person name="Barry K."/>
            <person name="Blair M."/>
            <person name="Brick M.A."/>
            <person name="Chovatia M."/>
            <person name="Gepts P."/>
            <person name="Goodstein D.M."/>
            <person name="Gonzales M."/>
            <person name="Hellsten U."/>
            <person name="Hyten D.L."/>
            <person name="Jia G."/>
            <person name="Kelly J.D."/>
            <person name="Kudrna D."/>
            <person name="Lee R."/>
            <person name="Richard M.M."/>
            <person name="Miklas P.N."/>
            <person name="Osorno J.M."/>
            <person name="Rodrigues J."/>
            <person name="Thareau V."/>
            <person name="Urrea C.A."/>
            <person name="Wang M."/>
            <person name="Yu Y."/>
            <person name="Zhang M."/>
            <person name="Wing R.A."/>
            <person name="Cregan P.B."/>
            <person name="Rokhsar D.S."/>
            <person name="Jackson S.A."/>
        </authorList>
    </citation>
    <scope>NUCLEOTIDE SEQUENCE [LARGE SCALE GENOMIC DNA]</scope>
    <source>
        <strain evidence="4">cv. G19833</strain>
    </source>
</reference>
<dbReference type="SUPFAM" id="SSF52540">
    <property type="entry name" value="P-loop containing nucleoside triphosphate hydrolases"/>
    <property type="match status" value="1"/>
</dbReference>
<dbReference type="Gramene" id="ESW24124">
    <property type="protein sequence ID" value="ESW24124"/>
    <property type="gene ID" value="PHAVU_004G104800g"/>
</dbReference>
<evidence type="ECO:0000256" key="1">
    <source>
        <dbReference type="ARBA" id="ARBA00022741"/>
    </source>
</evidence>
<evidence type="ECO:0000313" key="4">
    <source>
        <dbReference type="Proteomes" id="UP000000226"/>
    </source>
</evidence>
<dbReference type="Gene3D" id="1.10.8.60">
    <property type="match status" value="1"/>
</dbReference>
<keyword evidence="1" id="KW-0547">Nucleotide-binding</keyword>
<evidence type="ECO:0000313" key="3">
    <source>
        <dbReference type="EMBL" id="ESW24124.1"/>
    </source>
</evidence>
<dbReference type="Gene3D" id="3.40.50.300">
    <property type="entry name" value="P-loop containing nucleotide triphosphate hydrolases"/>
    <property type="match status" value="1"/>
</dbReference>
<dbReference type="OMA" id="HQQVCAN"/>
<sequence length="158" mass="17807">MVTTFNLVLVLAATNKPFDLVEAVIRRMPRRLMVNLPDAPNRAKVLKVILAQEELSPDVDLDVVATMTDGYSRSDLKNLFKRKKKKECVAALVEGQLVPTLCSSGDIRSLNMEDFKYAHQQVCANVSSELVNMTKILQWNELYGEGGSRVRKALNYFM</sequence>
<dbReference type="InterPro" id="IPR051701">
    <property type="entry name" value="Mito_OM_Translocase_MSP1"/>
</dbReference>
<keyword evidence="4" id="KW-1185">Reference proteome</keyword>
<protein>
    <recommendedName>
        <fullName evidence="5">ATPase AAA-type core domain-containing protein</fullName>
    </recommendedName>
</protein>
<gene>
    <name evidence="3" type="ORF">PHAVU_004G104800g</name>
</gene>
<dbReference type="GO" id="GO:0005741">
    <property type="term" value="C:mitochondrial outer membrane"/>
    <property type="evidence" value="ECO:0007669"/>
    <property type="project" value="TreeGrafter"/>
</dbReference>
<dbReference type="InterPro" id="IPR027417">
    <property type="entry name" value="P-loop_NTPase"/>
</dbReference>
<dbReference type="GO" id="GO:0005524">
    <property type="term" value="F:ATP binding"/>
    <property type="evidence" value="ECO:0007669"/>
    <property type="project" value="UniProtKB-KW"/>
</dbReference>
<accession>V7C1V4</accession>
<dbReference type="SMR" id="V7C1V4"/>
<dbReference type="PANTHER" id="PTHR45644:SF39">
    <property type="entry name" value="AAA-TYPE ATPASE FAMILY PROTEIN-RELATED"/>
    <property type="match status" value="1"/>
</dbReference>
<dbReference type="EMBL" id="CM002291">
    <property type="protein sequence ID" value="ESW24124.1"/>
    <property type="molecule type" value="Genomic_DNA"/>
</dbReference>
<dbReference type="AlphaFoldDB" id="V7C1V4"/>
<dbReference type="eggNOG" id="KOG0737">
    <property type="taxonomic scope" value="Eukaryota"/>
</dbReference>
<keyword evidence="2" id="KW-0067">ATP-binding</keyword>
<evidence type="ECO:0008006" key="5">
    <source>
        <dbReference type="Google" id="ProtNLM"/>
    </source>
</evidence>
<dbReference type="OrthoDB" id="10254455at2759"/>
<dbReference type="Proteomes" id="UP000000226">
    <property type="component" value="Chromosome 4"/>
</dbReference>
<organism evidence="3 4">
    <name type="scientific">Phaseolus vulgaris</name>
    <name type="common">Kidney bean</name>
    <name type="synonym">French bean</name>
    <dbReference type="NCBI Taxonomy" id="3885"/>
    <lineage>
        <taxon>Eukaryota</taxon>
        <taxon>Viridiplantae</taxon>
        <taxon>Streptophyta</taxon>
        <taxon>Embryophyta</taxon>
        <taxon>Tracheophyta</taxon>
        <taxon>Spermatophyta</taxon>
        <taxon>Magnoliopsida</taxon>
        <taxon>eudicotyledons</taxon>
        <taxon>Gunneridae</taxon>
        <taxon>Pentapetalae</taxon>
        <taxon>rosids</taxon>
        <taxon>fabids</taxon>
        <taxon>Fabales</taxon>
        <taxon>Fabaceae</taxon>
        <taxon>Papilionoideae</taxon>
        <taxon>50 kb inversion clade</taxon>
        <taxon>NPAAA clade</taxon>
        <taxon>indigoferoid/millettioid clade</taxon>
        <taxon>Phaseoleae</taxon>
        <taxon>Phaseolus</taxon>
    </lineage>
</organism>